<evidence type="ECO:0000256" key="10">
    <source>
        <dbReference type="SAM" id="MobiDB-lite"/>
    </source>
</evidence>
<feature type="compositionally biased region" description="Basic residues" evidence="10">
    <location>
        <begin position="296"/>
        <end position="305"/>
    </location>
</feature>
<sequence length="620" mass="70140">MTCRYESEYRRQYGKSCGRIPSSDCYAPMAGLCSSYLGFGREPDLQRRRRFDAGALARSYASIYRSSDPQHHPYQATAPRTTWPSSRHYDHDQSYGRYTTTNGTKPFTPREELESPERHEPTTGPQQDAEPEMPLVEGPPVEPQRPKSEREAAQIGSAGKLTKTSTLAKSYSPHPVCQSETGRPPPAAAPPYQAQQLITQDKNALSRRVALKSPHHRPTVPKTEYHKQFSWKKPVSPTPIQVAEQSLYTGVRSAVPFQQNPVSMETEYQCSYQYIEPPAGPRLRKHVEQPAPIFHTYRKTKKKEKKLGPSGDGPSSPSPPKPEPRTEYEANYYLPERGGTTSGYIPQASDLRQQAWSYRLRAWGENFSRQHLGQLHSQNTIHWEDNDDDYPPTQYLTVEPCQQREGHRMPSVEPLDLPSDSAYSSKRSSAHATGGPPAEIPQAWEPEKRGQEVVEVEEENTDEREGRLHAPLMTTRTSHRTHHDLTTPVTGGAMLVRKLPISSTAAEASARRKEAWSNNPHYPPPADHRSICKPARVRYTPPSQELRPPVHGIQGMLRKPDFLHNGDHGVRQCQFMRKAGECEEDEHFSRMSWCSAASCSAASAILERAQKRREDFWGKR</sequence>
<dbReference type="Pfam" id="PF15501">
    <property type="entry name" value="MDM1"/>
    <property type="match status" value="1"/>
</dbReference>
<dbReference type="InterPro" id="IPR029136">
    <property type="entry name" value="MDM1"/>
</dbReference>
<dbReference type="AlphaFoldDB" id="A0A3P8V207"/>
<dbReference type="GeneTree" id="ENSGT00940000175319"/>
<evidence type="ECO:0000256" key="2">
    <source>
        <dbReference type="ARBA" id="ARBA00004123"/>
    </source>
</evidence>
<dbReference type="InParanoid" id="A0A3P8V207"/>
<evidence type="ECO:0000256" key="3">
    <source>
        <dbReference type="ARBA" id="ARBA00010494"/>
    </source>
</evidence>
<evidence type="ECO:0000256" key="7">
    <source>
        <dbReference type="ARBA" id="ARBA00023212"/>
    </source>
</evidence>
<evidence type="ECO:0000313" key="12">
    <source>
        <dbReference type="Proteomes" id="UP000265120"/>
    </source>
</evidence>
<accession>A0A3P8V207</accession>
<feature type="compositionally biased region" description="Polar residues" evidence="10">
    <location>
        <begin position="96"/>
        <end position="105"/>
    </location>
</feature>
<dbReference type="GO" id="GO:0005874">
    <property type="term" value="C:microtubule"/>
    <property type="evidence" value="ECO:0007669"/>
    <property type="project" value="UniProtKB-KW"/>
</dbReference>
<keyword evidence="12" id="KW-1185">Reference proteome</keyword>
<evidence type="ECO:0000256" key="6">
    <source>
        <dbReference type="ARBA" id="ARBA00022701"/>
    </source>
</evidence>
<organism evidence="11 12">
    <name type="scientific">Cynoglossus semilaevis</name>
    <name type="common">Tongue sole</name>
    <dbReference type="NCBI Taxonomy" id="244447"/>
    <lineage>
        <taxon>Eukaryota</taxon>
        <taxon>Metazoa</taxon>
        <taxon>Chordata</taxon>
        <taxon>Craniata</taxon>
        <taxon>Vertebrata</taxon>
        <taxon>Euteleostomi</taxon>
        <taxon>Actinopterygii</taxon>
        <taxon>Neopterygii</taxon>
        <taxon>Teleostei</taxon>
        <taxon>Neoteleostei</taxon>
        <taxon>Acanthomorphata</taxon>
        <taxon>Carangaria</taxon>
        <taxon>Pleuronectiformes</taxon>
        <taxon>Pleuronectoidei</taxon>
        <taxon>Cynoglossidae</taxon>
        <taxon>Cynoglossinae</taxon>
        <taxon>Cynoglossus</taxon>
    </lineage>
</organism>
<feature type="region of interest" description="Disordered" evidence="10">
    <location>
        <begin position="281"/>
        <end position="326"/>
    </location>
</feature>
<feature type="region of interest" description="Disordered" evidence="10">
    <location>
        <begin position="403"/>
        <end position="469"/>
    </location>
</feature>
<dbReference type="STRING" id="244447.ENSCSEP00000006500"/>
<keyword evidence="7" id="KW-0206">Cytoskeleton</keyword>
<keyword evidence="8" id="KW-0539">Nucleus</keyword>
<proteinExistence type="inferred from homology"/>
<dbReference type="GO" id="GO:0005814">
    <property type="term" value="C:centriole"/>
    <property type="evidence" value="ECO:0007669"/>
    <property type="project" value="UniProtKB-SubCell"/>
</dbReference>
<dbReference type="KEGG" id="csem:103382504"/>
<dbReference type="Ensembl" id="ENSCSET00000006572.1">
    <property type="protein sequence ID" value="ENSCSEP00000006500.1"/>
    <property type="gene ID" value="ENSCSEG00000004213.1"/>
</dbReference>
<dbReference type="PANTHER" id="PTHR32078:SF1">
    <property type="entry name" value="NUCLEAR PROTEIN MDM1"/>
    <property type="match status" value="1"/>
</dbReference>
<reference evidence="11 12" key="1">
    <citation type="journal article" date="2014" name="Nat. Genet.">
        <title>Whole-genome sequence of a flatfish provides insights into ZW sex chromosome evolution and adaptation to a benthic lifestyle.</title>
        <authorList>
            <person name="Chen S."/>
            <person name="Zhang G."/>
            <person name="Shao C."/>
            <person name="Huang Q."/>
            <person name="Liu G."/>
            <person name="Zhang P."/>
            <person name="Song W."/>
            <person name="An N."/>
            <person name="Chalopin D."/>
            <person name="Volff J.N."/>
            <person name="Hong Y."/>
            <person name="Li Q."/>
            <person name="Sha Z."/>
            <person name="Zhou H."/>
            <person name="Xie M."/>
            <person name="Yu Q."/>
            <person name="Liu Y."/>
            <person name="Xiang H."/>
            <person name="Wang N."/>
            <person name="Wu K."/>
            <person name="Yang C."/>
            <person name="Zhou Q."/>
            <person name="Liao X."/>
            <person name="Yang L."/>
            <person name="Hu Q."/>
            <person name="Zhang J."/>
            <person name="Meng L."/>
            <person name="Jin L."/>
            <person name="Tian Y."/>
            <person name="Lian J."/>
            <person name="Yang J."/>
            <person name="Miao G."/>
            <person name="Liu S."/>
            <person name="Liang Z."/>
            <person name="Yan F."/>
            <person name="Li Y."/>
            <person name="Sun B."/>
            <person name="Zhang H."/>
            <person name="Zhang J."/>
            <person name="Zhu Y."/>
            <person name="Du M."/>
            <person name="Zhao Y."/>
            <person name="Schartl M."/>
            <person name="Tang Q."/>
            <person name="Wang J."/>
        </authorList>
    </citation>
    <scope>NUCLEOTIDE SEQUENCE</scope>
</reference>
<reference evidence="11" key="3">
    <citation type="submission" date="2025-09" db="UniProtKB">
        <authorList>
            <consortium name="Ensembl"/>
        </authorList>
    </citation>
    <scope>IDENTIFICATION</scope>
</reference>
<protein>
    <recommendedName>
        <fullName evidence="4">Nuclear protein MDM1</fullName>
    </recommendedName>
</protein>
<evidence type="ECO:0000256" key="4">
    <source>
        <dbReference type="ARBA" id="ARBA00013508"/>
    </source>
</evidence>
<reference evidence="11" key="2">
    <citation type="submission" date="2025-08" db="UniProtKB">
        <authorList>
            <consortium name="Ensembl"/>
        </authorList>
    </citation>
    <scope>IDENTIFICATION</scope>
</reference>
<dbReference type="PANTHER" id="PTHR32078">
    <property type="entry name" value="NUCLEAR PROTEIN MDM1"/>
    <property type="match status" value="1"/>
</dbReference>
<dbReference type="FunCoup" id="A0A3P8V207">
    <property type="interactions" value="753"/>
</dbReference>
<evidence type="ECO:0000256" key="1">
    <source>
        <dbReference type="ARBA" id="ARBA00004114"/>
    </source>
</evidence>
<evidence type="ECO:0000256" key="9">
    <source>
        <dbReference type="ARBA" id="ARBA00045771"/>
    </source>
</evidence>
<evidence type="ECO:0000313" key="11">
    <source>
        <dbReference type="Ensembl" id="ENSCSEP00000006500.1"/>
    </source>
</evidence>
<name>A0A3P8V207_CYNSE</name>
<dbReference type="GO" id="GO:0005634">
    <property type="term" value="C:nucleus"/>
    <property type="evidence" value="ECO:0007669"/>
    <property type="project" value="UniProtKB-SubCell"/>
</dbReference>
<feature type="region of interest" description="Disordered" evidence="10">
    <location>
        <begin position="66"/>
        <end position="190"/>
    </location>
</feature>
<evidence type="ECO:0000256" key="5">
    <source>
        <dbReference type="ARBA" id="ARBA00022490"/>
    </source>
</evidence>
<feature type="compositionally biased region" description="Basic and acidic residues" evidence="10">
    <location>
        <begin position="108"/>
        <end position="121"/>
    </location>
</feature>
<comment type="similarity">
    <text evidence="3">Belongs to the MDM1 family.</text>
</comment>
<dbReference type="OrthoDB" id="9999940at2759"/>
<keyword evidence="5" id="KW-0963">Cytoplasm</keyword>
<keyword evidence="6" id="KW-0493">Microtubule</keyword>
<dbReference type="Proteomes" id="UP000265120">
    <property type="component" value="Chromosome 8"/>
</dbReference>
<evidence type="ECO:0000256" key="8">
    <source>
        <dbReference type="ARBA" id="ARBA00023242"/>
    </source>
</evidence>
<feature type="compositionally biased region" description="Low complexity" evidence="10">
    <location>
        <begin position="419"/>
        <end position="432"/>
    </location>
</feature>
<dbReference type="CTD" id="56890"/>
<comment type="subcellular location">
    <subcellularLocation>
        <location evidence="1">Cytoplasm</location>
        <location evidence="1">Cytoskeleton</location>
        <location evidence="1">Microtubule organizing center</location>
        <location evidence="1">Centrosome</location>
        <location evidence="1">Centriole</location>
    </subcellularLocation>
    <subcellularLocation>
        <location evidence="2">Nucleus</location>
    </subcellularLocation>
</comment>
<dbReference type="GeneID" id="103382504"/>
<dbReference type="GO" id="GO:0046600">
    <property type="term" value="P:negative regulation of centriole replication"/>
    <property type="evidence" value="ECO:0007669"/>
    <property type="project" value="InterPro"/>
</dbReference>
<dbReference type="RefSeq" id="XP_008313545.1">
    <property type="nucleotide sequence ID" value="XM_008315323.3"/>
</dbReference>
<comment type="function">
    <text evidence="9">Microtubule-binding protein that negatively regulates centriole duplication. Binds to and stabilizes microtubules.</text>
</comment>
<dbReference type="GO" id="GO:0008017">
    <property type="term" value="F:microtubule binding"/>
    <property type="evidence" value="ECO:0007669"/>
    <property type="project" value="InterPro"/>
</dbReference>